<dbReference type="InterPro" id="IPR027417">
    <property type="entry name" value="P-loop_NTPase"/>
</dbReference>
<evidence type="ECO:0000256" key="2">
    <source>
        <dbReference type="ARBA" id="ARBA00023134"/>
    </source>
</evidence>
<name>A0A158QBE0_ENTVE</name>
<evidence type="ECO:0000313" key="5">
    <source>
        <dbReference type="EMBL" id="VDD93943.1"/>
    </source>
</evidence>
<dbReference type="GO" id="GO:0005525">
    <property type="term" value="F:GTP binding"/>
    <property type="evidence" value="ECO:0007669"/>
    <property type="project" value="UniProtKB-KW"/>
</dbReference>
<proteinExistence type="inferred from homology"/>
<reference evidence="5 6" key="2">
    <citation type="submission" date="2018-10" db="EMBL/GenBank/DDBJ databases">
        <authorList>
            <consortium name="Pathogen Informatics"/>
        </authorList>
    </citation>
    <scope>NUCLEOTIDE SEQUENCE [LARGE SCALE GENOMIC DNA]</scope>
</reference>
<protein>
    <submittedName>
        <fullName evidence="7">GB1/RHD3-type G domain-containing protein</fullName>
    </submittedName>
</protein>
<reference evidence="7" key="1">
    <citation type="submission" date="2016-04" db="UniProtKB">
        <authorList>
            <consortium name="WormBaseParasite"/>
        </authorList>
    </citation>
    <scope>IDENTIFICATION</scope>
</reference>
<dbReference type="PROSITE" id="PS51715">
    <property type="entry name" value="G_GB1_RHD3"/>
    <property type="match status" value="1"/>
</dbReference>
<keyword evidence="1" id="KW-0547">Nucleotide-binding</keyword>
<dbReference type="InterPro" id="IPR015894">
    <property type="entry name" value="Guanylate-bd_N"/>
</dbReference>
<gene>
    <name evidence="5" type="ORF">EVEC_LOCUS8694</name>
</gene>
<feature type="domain" description="GB1/RHD3-type G" evidence="4">
    <location>
        <begin position="1"/>
        <end position="141"/>
    </location>
</feature>
<accession>A0A158QBE0</accession>
<evidence type="ECO:0000313" key="6">
    <source>
        <dbReference type="Proteomes" id="UP000274131"/>
    </source>
</evidence>
<dbReference type="WBParaSite" id="EVEC_0000925301-mRNA-1">
    <property type="protein sequence ID" value="EVEC_0000925301-mRNA-1"/>
    <property type="gene ID" value="EVEC_0000925301"/>
</dbReference>
<dbReference type="Pfam" id="PF02263">
    <property type="entry name" value="GBP"/>
    <property type="match status" value="1"/>
</dbReference>
<dbReference type="AlphaFoldDB" id="A0A158QBE0"/>
<evidence type="ECO:0000256" key="1">
    <source>
        <dbReference type="ARBA" id="ARBA00022741"/>
    </source>
</evidence>
<evidence type="ECO:0000259" key="4">
    <source>
        <dbReference type="PROSITE" id="PS51715"/>
    </source>
</evidence>
<dbReference type="EMBL" id="UXUI01009558">
    <property type="protein sequence ID" value="VDD93943.1"/>
    <property type="molecule type" value="Genomic_DNA"/>
</dbReference>
<evidence type="ECO:0000256" key="3">
    <source>
        <dbReference type="PROSITE-ProRule" id="PRU01052"/>
    </source>
</evidence>
<keyword evidence="6" id="KW-1185">Reference proteome</keyword>
<dbReference type="Proteomes" id="UP000274131">
    <property type="component" value="Unassembled WGS sequence"/>
</dbReference>
<keyword evidence="2" id="KW-0342">GTP-binding</keyword>
<dbReference type="Gene3D" id="3.40.50.300">
    <property type="entry name" value="P-loop containing nucleotide triphosphate hydrolases"/>
    <property type="match status" value="1"/>
</dbReference>
<sequence>MYANRTSSKAIHITVGQLQLDDLKRVEMIASYGSYAECNKKAKPFQTLLYVVRDWTSSQEYRFGFDGGKQYFCRYTENGSEEIRRLCKKIDSCFLTTSCFLMPHPGLEVAEAEEPYRCIRIREVFLDQLKSLARQLLSTDHLSVKMVAGYEITFEELFEFFHYLKRNGAERGEANLKELHTLYTKGIDLKSILAKLKEVHDTAKREALEKLEDAKKSDGGENQRFSRERLEDFCDVLFF</sequence>
<comment type="similarity">
    <text evidence="3">Belongs to the TRAFAC class dynamin-like GTPase superfamily. GB1/RHD3 GTPase family.</text>
</comment>
<dbReference type="InterPro" id="IPR030386">
    <property type="entry name" value="G_GB1_RHD3_dom"/>
</dbReference>
<dbReference type="PANTHER" id="PTHR10751">
    <property type="entry name" value="GUANYLATE BINDING PROTEIN"/>
    <property type="match status" value="1"/>
</dbReference>
<dbReference type="GO" id="GO:0003924">
    <property type="term" value="F:GTPase activity"/>
    <property type="evidence" value="ECO:0007669"/>
    <property type="project" value="InterPro"/>
</dbReference>
<organism evidence="7">
    <name type="scientific">Enterobius vermicularis</name>
    <name type="common">Human pinworm</name>
    <dbReference type="NCBI Taxonomy" id="51028"/>
    <lineage>
        <taxon>Eukaryota</taxon>
        <taxon>Metazoa</taxon>
        <taxon>Ecdysozoa</taxon>
        <taxon>Nematoda</taxon>
        <taxon>Chromadorea</taxon>
        <taxon>Rhabditida</taxon>
        <taxon>Spirurina</taxon>
        <taxon>Oxyuridomorpha</taxon>
        <taxon>Oxyuroidea</taxon>
        <taxon>Oxyuridae</taxon>
        <taxon>Enterobius</taxon>
    </lineage>
</organism>
<dbReference type="OrthoDB" id="7788754at2759"/>
<evidence type="ECO:0000313" key="7">
    <source>
        <dbReference type="WBParaSite" id="EVEC_0000925301-mRNA-1"/>
    </source>
</evidence>